<sequence>MRCPQIVRGGWRTPRRAVILPSMARALLPLLIRNLAILTDLVVPLACAGCGGRGASVCPACAAELRGPAFLAAAGPMATPRRRGLPPCLAVARYGGRVRSLLLAYKERGRVDAARPLGGALARAIARALPAAPGAPAEASVTPAPLPACLLVPVPSTAAARRRRGFDHLAVLCSAAATVLRRHGHRVHVAPILRPVRRLADQAGLGVAARAANLAGAFELAKPARVGRRAPLPAGARVIVVDDVLTTGATLAEAVRALRAACVRTTAVAVVAVTDPTRGRAALPAIHGPPG</sequence>
<dbReference type="InterPro" id="IPR000836">
    <property type="entry name" value="PRTase_dom"/>
</dbReference>
<dbReference type="eggNOG" id="COG1040">
    <property type="taxonomic scope" value="Bacteria"/>
</dbReference>
<dbReference type="Proteomes" id="UP000000657">
    <property type="component" value="Chromosome"/>
</dbReference>
<dbReference type="KEGG" id="fal:FRAAL1302"/>
<dbReference type="Gene3D" id="3.40.50.2020">
    <property type="match status" value="1"/>
</dbReference>
<reference evidence="3 4" key="1">
    <citation type="journal article" date="2007" name="Genome Res.">
        <title>Genome characteristics of facultatively symbiotic Frankia sp. strains reflect host range and host plant biogeography.</title>
        <authorList>
            <person name="Normand P."/>
            <person name="Lapierre P."/>
            <person name="Tisa L.S."/>
            <person name="Gogarten J.P."/>
            <person name="Alloisio N."/>
            <person name="Bagnarol E."/>
            <person name="Bassi C.A."/>
            <person name="Berry A.M."/>
            <person name="Bickhart D.M."/>
            <person name="Choisne N."/>
            <person name="Couloux A."/>
            <person name="Cournoyer B."/>
            <person name="Cruveiller S."/>
            <person name="Daubin V."/>
            <person name="Demange N."/>
            <person name="Francino M.P."/>
            <person name="Goltsman E."/>
            <person name="Huang Y."/>
            <person name="Kopp O.R."/>
            <person name="Labarre L."/>
            <person name="Lapidus A."/>
            <person name="Lavire C."/>
            <person name="Marechal J."/>
            <person name="Martinez M."/>
            <person name="Mastronunzio J.E."/>
            <person name="Mullin B.C."/>
            <person name="Niemann J."/>
            <person name="Pujic P."/>
            <person name="Rawnsley T."/>
            <person name="Rouy Z."/>
            <person name="Schenowitz C."/>
            <person name="Sellstedt A."/>
            <person name="Tavares F."/>
            <person name="Tomkins J.P."/>
            <person name="Vallenet D."/>
            <person name="Valverde C."/>
            <person name="Wall L.G."/>
            <person name="Wang Y."/>
            <person name="Medigue C."/>
            <person name="Benson D.R."/>
        </authorList>
    </citation>
    <scope>NUCLEOTIDE SEQUENCE [LARGE SCALE GENOMIC DNA]</scope>
    <source>
        <strain evidence="4">DSM 45986 / CECT 9034 / ACN14a</strain>
    </source>
</reference>
<dbReference type="STRING" id="326424.FRAAL1302"/>
<proteinExistence type="inferred from homology"/>
<evidence type="ECO:0000259" key="2">
    <source>
        <dbReference type="Pfam" id="PF00156"/>
    </source>
</evidence>
<evidence type="ECO:0000256" key="1">
    <source>
        <dbReference type="ARBA" id="ARBA00008007"/>
    </source>
</evidence>
<protein>
    <recommendedName>
        <fullName evidence="2">Phosphoribosyltransferase domain-containing protein</fullName>
    </recommendedName>
</protein>
<evidence type="ECO:0000313" key="4">
    <source>
        <dbReference type="Proteomes" id="UP000000657"/>
    </source>
</evidence>
<dbReference type="InterPro" id="IPR029057">
    <property type="entry name" value="PRTase-like"/>
</dbReference>
<dbReference type="AlphaFoldDB" id="Q0RR59"/>
<dbReference type="SUPFAM" id="SSF53271">
    <property type="entry name" value="PRTase-like"/>
    <property type="match status" value="1"/>
</dbReference>
<organism evidence="3 4">
    <name type="scientific">Frankia alni (strain DSM 45986 / CECT 9034 / ACN14a)</name>
    <dbReference type="NCBI Taxonomy" id="326424"/>
    <lineage>
        <taxon>Bacteria</taxon>
        <taxon>Bacillati</taxon>
        <taxon>Actinomycetota</taxon>
        <taxon>Actinomycetes</taxon>
        <taxon>Frankiales</taxon>
        <taxon>Frankiaceae</taxon>
        <taxon>Frankia</taxon>
    </lineage>
</organism>
<dbReference type="Pfam" id="PF00156">
    <property type="entry name" value="Pribosyltran"/>
    <property type="match status" value="1"/>
</dbReference>
<dbReference type="PANTHER" id="PTHR47505:SF1">
    <property type="entry name" value="DNA UTILIZATION PROTEIN YHGH"/>
    <property type="match status" value="1"/>
</dbReference>
<dbReference type="CDD" id="cd06223">
    <property type="entry name" value="PRTases_typeI"/>
    <property type="match status" value="1"/>
</dbReference>
<dbReference type="InterPro" id="IPR051910">
    <property type="entry name" value="ComF/GntX_DNA_util-trans"/>
</dbReference>
<dbReference type="EMBL" id="CT573213">
    <property type="protein sequence ID" value="CAJ59963.1"/>
    <property type="molecule type" value="Genomic_DNA"/>
</dbReference>
<keyword evidence="4" id="KW-1185">Reference proteome</keyword>
<name>Q0RR59_FRAAA</name>
<dbReference type="HOGENOM" id="CLU_054549_3_1_11"/>
<evidence type="ECO:0000313" key="3">
    <source>
        <dbReference type="EMBL" id="CAJ59963.1"/>
    </source>
</evidence>
<gene>
    <name evidence="3" type="ordered locus">FRAAL1302</name>
</gene>
<dbReference type="PANTHER" id="PTHR47505">
    <property type="entry name" value="DNA UTILIZATION PROTEIN YHGH"/>
    <property type="match status" value="1"/>
</dbReference>
<accession>Q0RR59</accession>
<feature type="domain" description="Phosphoribosyltransferase" evidence="2">
    <location>
        <begin position="223"/>
        <end position="272"/>
    </location>
</feature>
<comment type="similarity">
    <text evidence="1">Belongs to the ComF/GntX family.</text>
</comment>